<reference evidence="2 3" key="1">
    <citation type="submission" date="2018-12" db="EMBL/GenBank/DDBJ databases">
        <title>Draft genome sequence of Xylaria grammica IHI A82.</title>
        <authorList>
            <person name="Buettner E."/>
            <person name="Kellner H."/>
        </authorList>
    </citation>
    <scope>NUCLEOTIDE SEQUENCE [LARGE SCALE GENOMIC DNA]</scope>
    <source>
        <strain evidence="2 3">IHI A82</strain>
    </source>
</reference>
<protein>
    <submittedName>
        <fullName evidence="2">Uncharacterized protein</fullName>
    </submittedName>
</protein>
<evidence type="ECO:0000313" key="3">
    <source>
        <dbReference type="Proteomes" id="UP000286045"/>
    </source>
</evidence>
<dbReference type="AlphaFoldDB" id="A0A439CWB6"/>
<evidence type="ECO:0000313" key="2">
    <source>
        <dbReference type="EMBL" id="RWA06440.1"/>
    </source>
</evidence>
<evidence type="ECO:0000256" key="1">
    <source>
        <dbReference type="SAM" id="MobiDB-lite"/>
    </source>
</evidence>
<keyword evidence="3" id="KW-1185">Reference proteome</keyword>
<feature type="region of interest" description="Disordered" evidence="1">
    <location>
        <begin position="416"/>
        <end position="550"/>
    </location>
</feature>
<feature type="region of interest" description="Disordered" evidence="1">
    <location>
        <begin position="184"/>
        <end position="383"/>
    </location>
</feature>
<feature type="compositionally biased region" description="Basic and acidic residues" evidence="1">
    <location>
        <begin position="532"/>
        <end position="550"/>
    </location>
</feature>
<feature type="compositionally biased region" description="Low complexity" evidence="1">
    <location>
        <begin position="270"/>
        <end position="286"/>
    </location>
</feature>
<feature type="compositionally biased region" description="Basic and acidic residues" evidence="1">
    <location>
        <begin position="461"/>
        <end position="484"/>
    </location>
</feature>
<feature type="compositionally biased region" description="Low complexity" evidence="1">
    <location>
        <begin position="656"/>
        <end position="666"/>
    </location>
</feature>
<feature type="compositionally biased region" description="Low complexity" evidence="1">
    <location>
        <begin position="208"/>
        <end position="229"/>
    </location>
</feature>
<dbReference type="Proteomes" id="UP000286045">
    <property type="component" value="Unassembled WGS sequence"/>
</dbReference>
<organism evidence="2 3">
    <name type="scientific">Xylaria grammica</name>
    <dbReference type="NCBI Taxonomy" id="363999"/>
    <lineage>
        <taxon>Eukaryota</taxon>
        <taxon>Fungi</taxon>
        <taxon>Dikarya</taxon>
        <taxon>Ascomycota</taxon>
        <taxon>Pezizomycotina</taxon>
        <taxon>Sordariomycetes</taxon>
        <taxon>Xylariomycetidae</taxon>
        <taxon>Xylariales</taxon>
        <taxon>Xylariaceae</taxon>
        <taxon>Xylaria</taxon>
    </lineage>
</organism>
<feature type="compositionally biased region" description="Low complexity" evidence="1">
    <location>
        <begin position="513"/>
        <end position="531"/>
    </location>
</feature>
<comment type="caution">
    <text evidence="2">The sequence shown here is derived from an EMBL/GenBank/DDBJ whole genome shotgun (WGS) entry which is preliminary data.</text>
</comment>
<name>A0A439CWB6_9PEZI</name>
<proteinExistence type="predicted"/>
<feature type="compositionally biased region" description="Basic and acidic residues" evidence="1">
    <location>
        <begin position="234"/>
        <end position="245"/>
    </location>
</feature>
<dbReference type="EMBL" id="RYZI01000336">
    <property type="protein sequence ID" value="RWA06440.1"/>
    <property type="molecule type" value="Genomic_DNA"/>
</dbReference>
<gene>
    <name evidence="2" type="ORF">EKO27_g8659</name>
</gene>
<sequence length="698" mass="76692">MSSTRSGGKPAGQREGDGGASRRPQHRSYYSRPTVPSVEDFGDMVYDSNPDAGIKDLIQFLTTTPPPPTNYMSIPDDFGSSSEDDKWDKFKRKVFRHRRKARKRRPPVIVLPDSAVSARTTGGHRYIAISIPVQHSPLAPLPNSQYPVYDSIEAAFHREVNSMFGMWKKPPANRLVTVLNPVAEDHESTPSSSPAPTVPEPSDQPTVLSSPSRRARSQSLSLLPSQEQRYTPRKGRDLSRGRSVESARSNPPTSDPAPIARSSEEKHAFASSPPAESSALEPSSKEVPASPTSKVTDVAGPSTGRILEKPIITLTLPARKSSRRGKGLEPTPPETLESAISPRMDSPTFHDTDGNGNSNGGGLSNGDRGRGSFAASIDTTGSSPQLLKAQTATAYQSVPIIVRPSGVELESPLDLNTSALPAGEKGVDHSFRRSPPAGPPPLLSAAVEWPQGRKRRVRERKQRDTENMRARIEHKGKGKEKEPESGPFTPDMPATSPKTLQGPAPYHHQQADASSTPTSSSLSSRATSSGSARERGAQPYVRRKEGREEREARYIAKALAEEKETLESLPRAELIQRYEAMREQRAYEREKRLRRLERSRDTWIRAVPILLEDLNGLLREQRRILENTRLAYAFPTPAGSPEQQREHHRPQRSRSVEVSSGSLSSDRGVDPLMARRSRSLHTSSEPHPGHRSSGLRSS</sequence>
<feature type="region of interest" description="Disordered" evidence="1">
    <location>
        <begin position="634"/>
        <end position="698"/>
    </location>
</feature>
<feature type="region of interest" description="Disordered" evidence="1">
    <location>
        <begin position="1"/>
        <end position="44"/>
    </location>
</feature>
<accession>A0A439CWB6</accession>